<dbReference type="Pfam" id="PF03108">
    <property type="entry name" value="DBD_Tnp_Mut"/>
    <property type="match status" value="1"/>
</dbReference>
<keyword evidence="1" id="KW-1133">Transmembrane helix</keyword>
<evidence type="ECO:0000313" key="5">
    <source>
        <dbReference type="Proteomes" id="UP000289738"/>
    </source>
</evidence>
<accession>A0A445A3A9</accession>
<protein>
    <recommendedName>
        <fullName evidence="6">Transposase MuDR plant domain-containing protein</fullName>
    </recommendedName>
</protein>
<dbReference type="STRING" id="3818.A0A445A3A9"/>
<dbReference type="AlphaFoldDB" id="A0A445A3A9"/>
<evidence type="ECO:0000313" key="4">
    <source>
        <dbReference type="EMBL" id="RYR20936.1"/>
    </source>
</evidence>
<comment type="caution">
    <text evidence="4">The sequence shown here is derived from an EMBL/GenBank/DDBJ whole genome shotgun (WGS) entry which is preliminary data.</text>
</comment>
<sequence>MRTPPNSEDEFAEVQDDDAFPVFREGTRFGEIRLEVGMKFNTKMDFKEAVREYCIQEGRRVRFKKNDKVRCRALCKVEDCPWVIYASMDSESVCWQVKIFNDDHACPREIKNRLANRGWLASKLVKKLRKFLNLKHSEALTYFKNKYDLELNKSSLTRALGDARHIVYGDAAAQYGMVRDYGETLLKCNPGSTVRITTIPHPNHSEEPTFDKMYICLDGCMKGFKAGCKPLIGLDGAFLKTRFGGQILAAIGQDANNHIYVITYAIAPVENTDNWRWFLELLHDDLGSYTQNGCCFISDMQTVTTNLLFTSYCFHDSDSNTTGLFQTLLLSCFAFMILFQYACINIMGQE</sequence>
<keyword evidence="1" id="KW-0472">Membrane</keyword>
<dbReference type="Pfam" id="PF10551">
    <property type="entry name" value="MULE"/>
    <property type="match status" value="1"/>
</dbReference>
<evidence type="ECO:0000256" key="1">
    <source>
        <dbReference type="SAM" id="Phobius"/>
    </source>
</evidence>
<evidence type="ECO:0000259" key="2">
    <source>
        <dbReference type="Pfam" id="PF03108"/>
    </source>
</evidence>
<keyword evidence="1" id="KW-0812">Transmembrane</keyword>
<proteinExistence type="predicted"/>
<gene>
    <name evidence="4" type="ORF">Ahy_B03g066162</name>
</gene>
<name>A0A445A3A9_ARAHY</name>
<feature type="domain" description="Transposase MuDR plant" evidence="2">
    <location>
        <begin position="31"/>
        <end position="94"/>
    </location>
</feature>
<dbReference type="EMBL" id="SDMP01000013">
    <property type="protein sequence ID" value="RYR20936.1"/>
    <property type="molecule type" value="Genomic_DNA"/>
</dbReference>
<feature type="transmembrane region" description="Helical" evidence="1">
    <location>
        <begin position="323"/>
        <end position="344"/>
    </location>
</feature>
<organism evidence="4 5">
    <name type="scientific">Arachis hypogaea</name>
    <name type="common">Peanut</name>
    <dbReference type="NCBI Taxonomy" id="3818"/>
    <lineage>
        <taxon>Eukaryota</taxon>
        <taxon>Viridiplantae</taxon>
        <taxon>Streptophyta</taxon>
        <taxon>Embryophyta</taxon>
        <taxon>Tracheophyta</taxon>
        <taxon>Spermatophyta</taxon>
        <taxon>Magnoliopsida</taxon>
        <taxon>eudicotyledons</taxon>
        <taxon>Gunneridae</taxon>
        <taxon>Pentapetalae</taxon>
        <taxon>rosids</taxon>
        <taxon>fabids</taxon>
        <taxon>Fabales</taxon>
        <taxon>Fabaceae</taxon>
        <taxon>Papilionoideae</taxon>
        <taxon>50 kb inversion clade</taxon>
        <taxon>dalbergioids sensu lato</taxon>
        <taxon>Dalbergieae</taxon>
        <taxon>Pterocarpus clade</taxon>
        <taxon>Arachis</taxon>
    </lineage>
</organism>
<evidence type="ECO:0000259" key="3">
    <source>
        <dbReference type="Pfam" id="PF10551"/>
    </source>
</evidence>
<dbReference type="Proteomes" id="UP000289738">
    <property type="component" value="Chromosome B03"/>
</dbReference>
<evidence type="ECO:0008006" key="6">
    <source>
        <dbReference type="Google" id="ProtNLM"/>
    </source>
</evidence>
<dbReference type="InterPro" id="IPR004332">
    <property type="entry name" value="Transposase_MuDR"/>
</dbReference>
<reference evidence="4 5" key="1">
    <citation type="submission" date="2019-01" db="EMBL/GenBank/DDBJ databases">
        <title>Sequencing of cultivated peanut Arachis hypogaea provides insights into genome evolution and oil improvement.</title>
        <authorList>
            <person name="Chen X."/>
        </authorList>
    </citation>
    <scope>NUCLEOTIDE SEQUENCE [LARGE SCALE GENOMIC DNA]</scope>
    <source>
        <strain evidence="5">cv. Fuhuasheng</strain>
        <tissue evidence="4">Leaves</tissue>
    </source>
</reference>
<dbReference type="PANTHER" id="PTHR31973">
    <property type="entry name" value="POLYPROTEIN, PUTATIVE-RELATED"/>
    <property type="match status" value="1"/>
</dbReference>
<dbReference type="PANTHER" id="PTHR31973:SF187">
    <property type="entry name" value="MUTATOR TRANSPOSASE MUDRA PROTEIN"/>
    <property type="match status" value="1"/>
</dbReference>
<feature type="domain" description="MULE transposase" evidence="3">
    <location>
        <begin position="232"/>
        <end position="306"/>
    </location>
</feature>
<keyword evidence="5" id="KW-1185">Reference proteome</keyword>
<dbReference type="InterPro" id="IPR018289">
    <property type="entry name" value="MULE_transposase_dom"/>
</dbReference>